<dbReference type="Gene3D" id="2.40.37.20">
    <property type="entry name" value="D-serine dehydratase-like domain"/>
    <property type="match status" value="1"/>
</dbReference>
<dbReference type="STRING" id="863227.GCA_000373005_04669"/>
<dbReference type="GO" id="GO:0008721">
    <property type="term" value="F:D-serine ammonia-lyase activity"/>
    <property type="evidence" value="ECO:0007669"/>
    <property type="project" value="TreeGrafter"/>
</dbReference>
<feature type="domain" description="D-serine dehydratase-like" evidence="3">
    <location>
        <begin position="322"/>
        <end position="404"/>
    </location>
</feature>
<proteinExistence type="inferred from homology"/>
<dbReference type="Pfam" id="PF01168">
    <property type="entry name" value="Ala_racemase_N"/>
    <property type="match status" value="1"/>
</dbReference>
<dbReference type="InterPro" id="IPR029066">
    <property type="entry name" value="PLP-binding_barrel"/>
</dbReference>
<comment type="similarity">
    <text evidence="1">Belongs to the DSD1 family.</text>
</comment>
<reference evidence="4 5" key="1">
    <citation type="submission" date="2018-01" db="EMBL/GenBank/DDBJ databases">
        <title>Whole genome analyses suggest that Burkholderia sensu lato contains two further novel genera in the rhizoxinica-symbiotica group Mycetohabitans gen. nov., and Trinickia gen. nov.: implications for the evolution of diazotrophy and nodulation in the Burkholderiaceae.</title>
        <authorList>
            <person name="Estrada-de los Santos P."/>
            <person name="Palmer M."/>
            <person name="Chavez-Ramirez B."/>
            <person name="Beukes C."/>
            <person name="Steenkamp E.T."/>
            <person name="Hirsch A.M."/>
            <person name="Manyaka P."/>
            <person name="Maluk M."/>
            <person name="Lafos M."/>
            <person name="Crook M."/>
            <person name="Gross E."/>
            <person name="Simon M.F."/>
            <person name="Bueno dos Reis Junior F."/>
            <person name="Poole P.S."/>
            <person name="Venter S.N."/>
            <person name="James E.K."/>
        </authorList>
    </citation>
    <scope>NUCLEOTIDE SEQUENCE [LARGE SCALE GENOMIC DNA]</scope>
    <source>
        <strain evidence="4 5">JPY 581</strain>
    </source>
</reference>
<dbReference type="Pfam" id="PF14031">
    <property type="entry name" value="D-ser_dehydrat"/>
    <property type="match status" value="1"/>
</dbReference>
<organism evidence="4 5">
    <name type="scientific">Trinickia symbiotica</name>
    <dbReference type="NCBI Taxonomy" id="863227"/>
    <lineage>
        <taxon>Bacteria</taxon>
        <taxon>Pseudomonadati</taxon>
        <taxon>Pseudomonadota</taxon>
        <taxon>Betaproteobacteria</taxon>
        <taxon>Burkholderiales</taxon>
        <taxon>Burkholderiaceae</taxon>
        <taxon>Trinickia</taxon>
    </lineage>
</organism>
<name>A0A2N7WQA1_9BURK</name>
<protein>
    <submittedName>
        <fullName evidence="4">Alanine racemase</fullName>
    </submittedName>
</protein>
<accession>A0A2N7WQA1</accession>
<dbReference type="GO" id="GO:0036088">
    <property type="term" value="P:D-serine catabolic process"/>
    <property type="evidence" value="ECO:0007669"/>
    <property type="project" value="TreeGrafter"/>
</dbReference>
<dbReference type="PANTHER" id="PTHR28004:SF2">
    <property type="entry name" value="D-SERINE DEHYDRATASE"/>
    <property type="match status" value="1"/>
</dbReference>
<dbReference type="InterPro" id="IPR001608">
    <property type="entry name" value="Ala_racemase_N"/>
</dbReference>
<comment type="caution">
    <text evidence="4">The sequence shown here is derived from an EMBL/GenBank/DDBJ whole genome shotgun (WGS) entry which is preliminary data.</text>
</comment>
<keyword evidence="5" id="KW-1185">Reference proteome</keyword>
<dbReference type="EMBL" id="PNYC01000025">
    <property type="protein sequence ID" value="PMS31626.1"/>
    <property type="molecule type" value="Genomic_DNA"/>
</dbReference>
<evidence type="ECO:0000313" key="5">
    <source>
        <dbReference type="Proteomes" id="UP000235777"/>
    </source>
</evidence>
<dbReference type="Gene3D" id="3.20.20.10">
    <property type="entry name" value="Alanine racemase"/>
    <property type="match status" value="1"/>
</dbReference>
<keyword evidence="2" id="KW-0456">Lyase</keyword>
<evidence type="ECO:0000256" key="2">
    <source>
        <dbReference type="ARBA" id="ARBA00023239"/>
    </source>
</evidence>
<dbReference type="PANTHER" id="PTHR28004">
    <property type="entry name" value="ZGC:162816-RELATED"/>
    <property type="match status" value="1"/>
</dbReference>
<dbReference type="InterPro" id="IPR026956">
    <property type="entry name" value="D-ser_dehydrat-like_dom"/>
</dbReference>
<evidence type="ECO:0000256" key="1">
    <source>
        <dbReference type="ARBA" id="ARBA00005323"/>
    </source>
</evidence>
<dbReference type="SUPFAM" id="SSF51419">
    <property type="entry name" value="PLP-binding barrel"/>
    <property type="match status" value="1"/>
</dbReference>
<evidence type="ECO:0000313" key="4">
    <source>
        <dbReference type="EMBL" id="PMS31626.1"/>
    </source>
</evidence>
<evidence type="ECO:0000259" key="3">
    <source>
        <dbReference type="SMART" id="SM01119"/>
    </source>
</evidence>
<gene>
    <name evidence="4" type="ORF">C0Z20_27715</name>
</gene>
<dbReference type="InterPro" id="IPR042208">
    <property type="entry name" value="D-ser_dehydrat-like_sf"/>
</dbReference>
<dbReference type="InterPro" id="IPR051466">
    <property type="entry name" value="D-amino_acid_metab_enzyme"/>
</dbReference>
<dbReference type="AlphaFoldDB" id="A0A2N7WQA1"/>
<dbReference type="Proteomes" id="UP000235777">
    <property type="component" value="Unassembled WGS sequence"/>
</dbReference>
<dbReference type="SMART" id="SM01119">
    <property type="entry name" value="D-ser_dehydrat"/>
    <property type="match status" value="1"/>
</dbReference>
<sequence length="419" mass="45443">MRACCPSCVPSCLGVSARALRLAIARAHGRSLNRNNSPYIGRCTMMKGQQEMPTACQRTVTNAPQWARSLPADVRTPCFVVDEEGVIENLRATARVCGGIERLMPHVKTHRAGWIVELCLREGVRAFKTATIAETAMVLAAGAPYVVWAYPSLNKANIRALLQAAQAHPQATIGALVDSHAGFAAWREVLSQAVDPVRNLTLIVDLDPGMGRTGMPLDESAIELAHAVNALDYFGGWHVYDGHIQGSDADVRRKRIGEVMRHIAGLLGRASAEGLSNELIAGGSYSFDVWPASLAKYVGPGSWTYSSAQHDEELPDREWRPSAFVLATVIATKGATATLDAGAKAISPDKPVTDRFRWPGKIMMMSEEHVVVENAGFAVGDRVLLLPRHACTTAYLYQNALVLARNGEWTLRAQLGSQR</sequence>